<protein>
    <submittedName>
        <fullName evidence="1">Uncharacterized protein</fullName>
    </submittedName>
</protein>
<evidence type="ECO:0000313" key="1">
    <source>
        <dbReference type="EMBL" id="CAA9484056.1"/>
    </source>
</evidence>
<name>A0A6J4S5G2_9BACT</name>
<gene>
    <name evidence="1" type="ORF">AVDCRST_MAG96-1161</name>
</gene>
<sequence length="39" mass="4582">MALPAILITSTGSRFAKMTENYENFVWLFYVILFKQPLK</sequence>
<dbReference type="EMBL" id="CADCVN010000439">
    <property type="protein sequence ID" value="CAA9484056.1"/>
    <property type="molecule type" value="Genomic_DNA"/>
</dbReference>
<proteinExistence type="predicted"/>
<accession>A0A6J4S5G2</accession>
<organism evidence="1">
    <name type="scientific">uncultured Segetibacter sp</name>
    <dbReference type="NCBI Taxonomy" id="481133"/>
    <lineage>
        <taxon>Bacteria</taxon>
        <taxon>Pseudomonadati</taxon>
        <taxon>Bacteroidota</taxon>
        <taxon>Chitinophagia</taxon>
        <taxon>Chitinophagales</taxon>
        <taxon>Chitinophagaceae</taxon>
        <taxon>Segetibacter</taxon>
        <taxon>environmental samples</taxon>
    </lineage>
</organism>
<dbReference type="AlphaFoldDB" id="A0A6J4S5G2"/>
<reference evidence="1" key="1">
    <citation type="submission" date="2020-02" db="EMBL/GenBank/DDBJ databases">
        <authorList>
            <person name="Meier V. D."/>
        </authorList>
    </citation>
    <scope>NUCLEOTIDE SEQUENCE</scope>
    <source>
        <strain evidence="1">AVDCRST_MAG96</strain>
    </source>
</reference>